<dbReference type="InterPro" id="IPR000357">
    <property type="entry name" value="HEAT"/>
</dbReference>
<dbReference type="OrthoDB" id="144879at2"/>
<evidence type="ECO:0000259" key="3">
    <source>
        <dbReference type="Pfam" id="PF00656"/>
    </source>
</evidence>
<dbReference type="Proteomes" id="UP000287352">
    <property type="component" value="Unassembled WGS sequence"/>
</dbReference>
<dbReference type="Gene3D" id="1.25.10.10">
    <property type="entry name" value="Leucine-rich Repeat Variant"/>
    <property type="match status" value="8"/>
</dbReference>
<dbReference type="InterPro" id="IPR011600">
    <property type="entry name" value="Pept_C14_caspase"/>
</dbReference>
<gene>
    <name evidence="4" type="ORF">KTT_44020</name>
</gene>
<dbReference type="InterPro" id="IPR016024">
    <property type="entry name" value="ARM-type_fold"/>
</dbReference>
<keyword evidence="1" id="KW-0677">Repeat</keyword>
<dbReference type="Gene3D" id="3.40.50.300">
    <property type="entry name" value="P-loop containing nucleotide triphosphate hydrolases"/>
    <property type="match status" value="1"/>
</dbReference>
<dbReference type="InterPro" id="IPR011989">
    <property type="entry name" value="ARM-like"/>
</dbReference>
<accession>A0A402A5X0</accession>
<proteinExistence type="predicted"/>
<comment type="caution">
    <text evidence="4">The sequence shown here is derived from an EMBL/GenBank/DDBJ whole genome shotgun (WGS) entry which is preliminary data.</text>
</comment>
<dbReference type="InterPro" id="IPR029030">
    <property type="entry name" value="Caspase-like_dom_sf"/>
</dbReference>
<dbReference type="GO" id="GO:0016491">
    <property type="term" value="F:oxidoreductase activity"/>
    <property type="evidence" value="ECO:0007669"/>
    <property type="project" value="TreeGrafter"/>
</dbReference>
<evidence type="ECO:0000256" key="1">
    <source>
        <dbReference type="ARBA" id="ARBA00022737"/>
    </source>
</evidence>
<evidence type="ECO:0000313" key="5">
    <source>
        <dbReference type="Proteomes" id="UP000287352"/>
    </source>
</evidence>
<dbReference type="Pfam" id="PF00656">
    <property type="entry name" value="Peptidase_C14"/>
    <property type="match status" value="1"/>
</dbReference>
<dbReference type="SUPFAM" id="SSF48371">
    <property type="entry name" value="ARM repeat"/>
    <property type="match status" value="3"/>
</dbReference>
<dbReference type="EMBL" id="BIFR01000002">
    <property type="protein sequence ID" value="GCE14543.1"/>
    <property type="molecule type" value="Genomic_DNA"/>
</dbReference>
<protein>
    <recommendedName>
        <fullName evidence="3">Peptidase C14 caspase domain-containing protein</fullName>
    </recommendedName>
</protein>
<dbReference type="Pfam" id="PF13646">
    <property type="entry name" value="HEAT_2"/>
    <property type="match status" value="6"/>
</dbReference>
<dbReference type="RefSeq" id="WP_126582106.1">
    <property type="nucleotide sequence ID" value="NZ_BIFR01000002.1"/>
</dbReference>
<dbReference type="InterPro" id="IPR021133">
    <property type="entry name" value="HEAT_type_2"/>
</dbReference>
<dbReference type="SUPFAM" id="SSF52540">
    <property type="entry name" value="P-loop containing nucleoside triphosphate hydrolases"/>
    <property type="match status" value="1"/>
</dbReference>
<dbReference type="Gene3D" id="3.40.50.1460">
    <property type="match status" value="1"/>
</dbReference>
<dbReference type="GO" id="GO:0006508">
    <property type="term" value="P:proteolysis"/>
    <property type="evidence" value="ECO:0007669"/>
    <property type="project" value="InterPro"/>
</dbReference>
<dbReference type="Pfam" id="PF02985">
    <property type="entry name" value="HEAT"/>
    <property type="match status" value="1"/>
</dbReference>
<dbReference type="SUPFAM" id="SSF52129">
    <property type="entry name" value="Caspase-like"/>
    <property type="match status" value="1"/>
</dbReference>
<dbReference type="PROSITE" id="PS50077">
    <property type="entry name" value="HEAT_REPEAT"/>
    <property type="match status" value="1"/>
</dbReference>
<dbReference type="PANTHER" id="PTHR12697:SF5">
    <property type="entry name" value="DEOXYHYPUSINE HYDROXYLASE"/>
    <property type="match status" value="1"/>
</dbReference>
<dbReference type="GO" id="GO:0004197">
    <property type="term" value="F:cysteine-type endopeptidase activity"/>
    <property type="evidence" value="ECO:0007669"/>
    <property type="project" value="InterPro"/>
</dbReference>
<reference evidence="5" key="1">
    <citation type="submission" date="2018-12" db="EMBL/GenBank/DDBJ databases">
        <title>Tengunoibacter tsumagoiensis gen. nov., sp. nov., Dictyobacter kobayashii sp. nov., D. alpinus sp. nov., and D. joshuensis sp. nov. and description of Dictyobacteraceae fam. nov. within the order Ktedonobacterales isolated from Tengu-no-mugimeshi.</title>
        <authorList>
            <person name="Wang C.M."/>
            <person name="Zheng Y."/>
            <person name="Sakai Y."/>
            <person name="Toyoda A."/>
            <person name="Minakuchi Y."/>
            <person name="Abe K."/>
            <person name="Yokota A."/>
            <person name="Yabe S."/>
        </authorList>
    </citation>
    <scope>NUCLEOTIDE SEQUENCE [LARGE SCALE GENOMIC DNA]</scope>
    <source>
        <strain evidence="5">Uno3</strain>
    </source>
</reference>
<sequence length="1670" mass="185298">MTEPKRYACLLGANGPQSMRLQYAERDVERLASALQHPRCSFQVAPLIAESRQKSLVHLRNTTEKCQPQDTLVVHFSGHAIFDEELFLICNETDPDDLLSSGLEISDIKKLIRKCKARNKVLILDCCHAAGAHPNLFKGVQDFRGELNQALQGSANVILSACSRRAQAREVEALEAGFLSWAVSAACQEHFQDASPDQHSLSLADIWSWVNTARDQMNQTYSIQLPLPVFIQEQEGFYNDIWFSLQQRTGSMTRQYISANLRRKYLEHLCKYYSTVTLPIGPAEGFSLHAIFQPLELRSEPLAAEDLDKRMRRPLLGEPERALDDVQSQFEASENKRSQPTRVIAENSEDALKKSPHHRVVILGGPGTGKTTTLKYLIGRHAQEALLDHHLPIPIFLSLPDFVRFDRPLRHYLADMIERFGIDAQFAELVWQELDNGHAFVCLDSLDEVRPEARPGLIAQINTWALENKSTWIVGSRFTEYKGGQFKRGQFAEWEILSLNHERRLALAHALLPELQQRLEITPSPILTPPSFIDLLEHHPQAAAWGENPLLLSLAAIVFLKTRGLPASRTMLYKEVVEALIKTREASSVWSTLLWRLLTALALWLHQNKGRIFSINDLLTFLINVQGKSDQEAATFAERIIASGIIEPVAKEIYGFRHQTFQEYLAAVELANGLVSREEKTRERIRQLIWSKRRYSRWTEILRLMVGALAHYHGSSGWQEAFIWLQSLLDQKDTSEGDIGNVGLLLIISSLVELRDAPQKPQPALTDFEKKAVLQWETQLFAASTGNNQQQRLLHIIREIQLLSNETTLFTINQFLKSAQHFSGQRRKIAIEAFGLLRSSESIKVFQQALHDEDDNVRFVAAEALGQVGEFEFLIEALHDEDNFVRHIAAHALGQTGERMPIEALLLALHDDDGFVRQAAAAALGQAGERMPIEALLLALHDENSSVRRAAAEALGQAGERMPIEALLLALHDDDRSVRRAAAEALGQAGERMPIEALLLALHDENRFVRSAAAQSLGQAGERMPIEALLLALHDEESDVRRAASEALGQAGERIPIEALLLALHDEESDVRRAAARALGQAGDEMPIEALLLALHDKNGSVRQAAAEVLGQAWERMPVEALLFAVYDKDRPVRSVAAEALGHAEERMPIEALLLALHDEDGDVRRAAAEALGQVGERMPIEALVLALHDKERDVRRAAALALGQAGERMPIEALLVALHDKASNVRSAAAKALGQAGERIPIEALLLALQDKHGNVRSTAAEALGHAGEKMPIEALLLTLHDDDFDVHSAAAEALGQAGEKMPIEALLLTLHDKNRSVCSAAAEALGHTRERMPVEALMIALHDGESHVRSAAAEVLGQAGERMPVEALLQALHDEDGSVRSAAAEALGQAEEWMPVEALLQTLHDRDSYVRRAATYALGRAGERMPIEALLQTLHDKNSFVRSGAVAALGQAGDRMPIEVLLQTLHDDDNSVRSTVIEVLGQAGKRVPAEVFLHALYDEDRFIRHAAVAQLLKIDTNIITREEMLLLITDEDASVRSTALKLLKKQYGHEFEMVLEEATAILEKRASPLVFKPLAQTIVADILSDMKVATPLVFETLEGMLVSPSWQVRVHAIRALENIRRSIPNTIISRLIALCSDPDPRMRVVRRAADAALAEILSLEASIEDDEV</sequence>
<dbReference type="InterPro" id="IPR027417">
    <property type="entry name" value="P-loop_NTPase"/>
</dbReference>
<comment type="function">
    <text evidence="2">Catalyzes the hydroxylation of the N(6)-(4-aminobutyl)-L-lysine intermediate produced by deoxyhypusine synthase/DHPS on a critical lysine of the eukaryotic translation initiation factor 5A/eIF-5A. This is the second step of the post-translational modification of that lysine into an unusual amino acid residue named hypusine. Hypusination is unique to mature eIF-5A factor and is essential for its function.</text>
</comment>
<name>A0A402A5X0_9CHLR</name>
<dbReference type="PANTHER" id="PTHR12697">
    <property type="entry name" value="PBS LYASE HEAT-LIKE PROTEIN"/>
    <property type="match status" value="1"/>
</dbReference>
<feature type="domain" description="Peptidase C14 caspase" evidence="3">
    <location>
        <begin position="6"/>
        <end position="195"/>
    </location>
</feature>
<organism evidence="4 5">
    <name type="scientific">Tengunoibacter tsumagoiensis</name>
    <dbReference type="NCBI Taxonomy" id="2014871"/>
    <lineage>
        <taxon>Bacteria</taxon>
        <taxon>Bacillati</taxon>
        <taxon>Chloroflexota</taxon>
        <taxon>Ktedonobacteria</taxon>
        <taxon>Ktedonobacterales</taxon>
        <taxon>Dictyobacteraceae</taxon>
        <taxon>Tengunoibacter</taxon>
    </lineage>
</organism>
<evidence type="ECO:0000313" key="4">
    <source>
        <dbReference type="EMBL" id="GCE14543.1"/>
    </source>
</evidence>
<keyword evidence="5" id="KW-1185">Reference proteome</keyword>
<evidence type="ECO:0000256" key="2">
    <source>
        <dbReference type="ARBA" id="ARBA00045876"/>
    </source>
</evidence>
<dbReference type="SMART" id="SM00567">
    <property type="entry name" value="EZ_HEAT"/>
    <property type="match status" value="23"/>
</dbReference>
<dbReference type="InterPro" id="IPR004155">
    <property type="entry name" value="PBS_lyase_HEAT"/>
</dbReference>